<gene>
    <name evidence="13" type="primary">alpk2</name>
    <name evidence="13" type="ORF">G4P62_002091</name>
</gene>
<dbReference type="InterPro" id="IPR013098">
    <property type="entry name" value="Ig_I-set"/>
</dbReference>
<evidence type="ECO:0000256" key="1">
    <source>
        <dbReference type="ARBA" id="ARBA00008651"/>
    </source>
</evidence>
<feature type="compositionally biased region" description="Basic residues" evidence="10">
    <location>
        <begin position="225"/>
        <end position="237"/>
    </location>
</feature>
<sequence length="769" mass="84598">MCLAPLGIDSSGVCQTNSCLKGDQSQNTSDHVQHRPPHPASDGITDQPFLESEEELIQKKQKTINTGEESSPDGLKEQNSEKSCFLVDLSGDLANYPPFSTDFIVVSETDPVAYITLGLNDPFIPWAAKPFFTESEELKMPHKTTKNPAESKTRSKKDKPGHHHITQPKKQDSHHVCIQESCKQQESHPPTGEHRISELHEAGAEVKEDKPVNETGVEVTEKGLSKPHGKKKKKHVATVKIEDETPADLGGGAKPKSTKGRVDMFEAKLGTKTGTAQPVAAQKKSKQPDDKIPQGEKAHTDHKDHSAKTFTASANDDSVKRRRMSGDKCGKIVCSLESKLPKTGGLIKTKEESQGSAARKKAYSEVVKEKIPPKEEPQVVQVIQAVPVSEDPQSLRLCCQFAAVHSDCTVTWSKEGLALIQIKRSAGDDSRVSLTITNASHKDLGRYECQLSCSQGSASLGYLLTYEVLSEIVIPASPRSITSPSVEVSREEEDAHYSKLHFKEDFLSDQYFGENLPISILTEKVHFGEGMHRRAFRTTLKEGQVPLLVPGHSCVLKVHNAISYGTKNNDELIQRNFSLAVEECQVQNTAREYIKAYTSAARSVEAFGDIPEIIPIYLVHRPSNDIPYATLEEELIGDFVKYSVKDGKEINLMRRDSEAGQKCCAFQHWVYQNTEGNLLVTDMQGVGMKLTDVGIATCKKGYKGFKGNCATSFIDQFKVLHQCNSFCEILGLRSLQPKAKKTSAAPKPKAQPSAVPKKKTFGPTAKGKS</sequence>
<feature type="compositionally biased region" description="Basic residues" evidence="10">
    <location>
        <begin position="154"/>
        <end position="167"/>
    </location>
</feature>
<dbReference type="Proteomes" id="UP000822369">
    <property type="component" value="Chromosome 8"/>
</dbReference>
<dbReference type="PANTHER" id="PTHR47091:SF2">
    <property type="entry name" value="ALPHA-PROTEIN KINASE 2"/>
    <property type="match status" value="1"/>
</dbReference>
<dbReference type="EC" id="2.7.11.1" evidence="2"/>
<feature type="region of interest" description="Disordered" evidence="10">
    <location>
        <begin position="137"/>
        <end position="324"/>
    </location>
</feature>
<dbReference type="Pfam" id="PF02816">
    <property type="entry name" value="Alpha_kinase"/>
    <property type="match status" value="1"/>
</dbReference>
<evidence type="ECO:0000256" key="6">
    <source>
        <dbReference type="ARBA" id="ARBA00023157"/>
    </source>
</evidence>
<feature type="domain" description="Ig-like" evidence="11">
    <location>
        <begin position="377"/>
        <end position="465"/>
    </location>
</feature>
<evidence type="ECO:0000313" key="14">
    <source>
        <dbReference type="Proteomes" id="UP000822369"/>
    </source>
</evidence>
<evidence type="ECO:0000256" key="3">
    <source>
        <dbReference type="ARBA" id="ARBA00022527"/>
    </source>
</evidence>
<reference evidence="13" key="1">
    <citation type="submission" date="2020-03" db="EMBL/GenBank/DDBJ databases">
        <title>Intra-Species Differences in Population Size shape Life History and Genome Evolution.</title>
        <authorList>
            <person name="Willemsen D."/>
            <person name="Cui R."/>
            <person name="Valenzano D.R."/>
        </authorList>
    </citation>
    <scope>NUCLEOTIDE SEQUENCE</scope>
    <source>
        <strain evidence="13">GRZ</strain>
        <tissue evidence="13">Whole</tissue>
    </source>
</reference>
<evidence type="ECO:0000259" key="12">
    <source>
        <dbReference type="PROSITE" id="PS51158"/>
    </source>
</evidence>
<protein>
    <recommendedName>
        <fullName evidence="2">non-specific serine/threonine protein kinase</fullName>
        <ecNumber evidence="2">2.7.11.1</ecNumber>
    </recommendedName>
</protein>
<comment type="catalytic activity">
    <reaction evidence="8">
        <text>L-threonyl-[protein] + ATP = O-phospho-L-threonyl-[protein] + ADP + H(+)</text>
        <dbReference type="Rhea" id="RHEA:46608"/>
        <dbReference type="Rhea" id="RHEA-COMP:11060"/>
        <dbReference type="Rhea" id="RHEA-COMP:11605"/>
        <dbReference type="ChEBI" id="CHEBI:15378"/>
        <dbReference type="ChEBI" id="CHEBI:30013"/>
        <dbReference type="ChEBI" id="CHEBI:30616"/>
        <dbReference type="ChEBI" id="CHEBI:61977"/>
        <dbReference type="ChEBI" id="CHEBI:456216"/>
        <dbReference type="EC" id="2.7.11.1"/>
    </reaction>
</comment>
<dbReference type="SUPFAM" id="SSF56112">
    <property type="entry name" value="Protein kinase-like (PK-like)"/>
    <property type="match status" value="1"/>
</dbReference>
<dbReference type="AlphaFoldDB" id="A0A9D2YAZ7"/>
<feature type="compositionally biased region" description="Polar residues" evidence="10">
    <location>
        <begin position="21"/>
        <end position="30"/>
    </location>
</feature>
<dbReference type="EMBL" id="JAAVVJ010000008">
    <property type="protein sequence ID" value="KAF7217280.1"/>
    <property type="molecule type" value="Genomic_DNA"/>
</dbReference>
<comment type="similarity">
    <text evidence="1">Belongs to the protein kinase superfamily. Alpha-type protein kinase family. ALPK subfamily.</text>
</comment>
<evidence type="ECO:0000256" key="4">
    <source>
        <dbReference type="ARBA" id="ARBA00022679"/>
    </source>
</evidence>
<name>A0A9D2YAZ7_NOTFU</name>
<dbReference type="Pfam" id="PF07679">
    <property type="entry name" value="I-set"/>
    <property type="match status" value="1"/>
</dbReference>
<feature type="region of interest" description="Disordered" evidence="10">
    <location>
        <begin position="21"/>
        <end position="80"/>
    </location>
</feature>
<keyword evidence="7" id="KW-0393">Immunoglobulin domain</keyword>
<comment type="catalytic activity">
    <reaction evidence="9">
        <text>L-seryl-[protein] + ATP = O-phospho-L-seryl-[protein] + ADP + H(+)</text>
        <dbReference type="Rhea" id="RHEA:17989"/>
        <dbReference type="Rhea" id="RHEA-COMP:9863"/>
        <dbReference type="Rhea" id="RHEA-COMP:11604"/>
        <dbReference type="ChEBI" id="CHEBI:15378"/>
        <dbReference type="ChEBI" id="CHEBI:29999"/>
        <dbReference type="ChEBI" id="CHEBI:30616"/>
        <dbReference type="ChEBI" id="CHEBI:83421"/>
        <dbReference type="ChEBI" id="CHEBI:456216"/>
        <dbReference type="EC" id="2.7.11.1"/>
    </reaction>
</comment>
<evidence type="ECO:0000256" key="7">
    <source>
        <dbReference type="ARBA" id="ARBA00023319"/>
    </source>
</evidence>
<dbReference type="InterPro" id="IPR004166">
    <property type="entry name" value="a-kinase_dom"/>
</dbReference>
<proteinExistence type="inferred from homology"/>
<dbReference type="PROSITE" id="PS51158">
    <property type="entry name" value="ALPHA_KINASE"/>
    <property type="match status" value="1"/>
</dbReference>
<dbReference type="InterPro" id="IPR011009">
    <property type="entry name" value="Kinase-like_dom_sf"/>
</dbReference>
<feature type="region of interest" description="Disordered" evidence="10">
    <location>
        <begin position="738"/>
        <end position="769"/>
    </location>
</feature>
<feature type="compositionally biased region" description="Basic and acidic residues" evidence="10">
    <location>
        <begin position="286"/>
        <end position="307"/>
    </location>
</feature>
<dbReference type="SMART" id="SM00811">
    <property type="entry name" value="Alpha_kinase"/>
    <property type="match status" value="1"/>
</dbReference>
<dbReference type="SUPFAM" id="SSF48726">
    <property type="entry name" value="Immunoglobulin"/>
    <property type="match status" value="1"/>
</dbReference>
<evidence type="ECO:0000256" key="9">
    <source>
        <dbReference type="ARBA" id="ARBA00048679"/>
    </source>
</evidence>
<dbReference type="Gene3D" id="2.60.40.10">
    <property type="entry name" value="Immunoglobulins"/>
    <property type="match status" value="1"/>
</dbReference>
<feature type="compositionally biased region" description="Low complexity" evidence="10">
    <location>
        <begin position="742"/>
        <end position="755"/>
    </location>
</feature>
<evidence type="ECO:0000256" key="5">
    <source>
        <dbReference type="ARBA" id="ARBA00022777"/>
    </source>
</evidence>
<evidence type="ECO:0000256" key="2">
    <source>
        <dbReference type="ARBA" id="ARBA00012513"/>
    </source>
</evidence>
<dbReference type="CDD" id="cd00096">
    <property type="entry name" value="Ig"/>
    <property type="match status" value="1"/>
</dbReference>
<organism evidence="13 14">
    <name type="scientific">Nothobranchius furzeri</name>
    <name type="common">Turquoise killifish</name>
    <dbReference type="NCBI Taxonomy" id="105023"/>
    <lineage>
        <taxon>Eukaryota</taxon>
        <taxon>Metazoa</taxon>
        <taxon>Chordata</taxon>
        <taxon>Craniata</taxon>
        <taxon>Vertebrata</taxon>
        <taxon>Euteleostomi</taxon>
        <taxon>Actinopterygii</taxon>
        <taxon>Neopterygii</taxon>
        <taxon>Teleostei</taxon>
        <taxon>Neoteleostei</taxon>
        <taxon>Acanthomorphata</taxon>
        <taxon>Ovalentaria</taxon>
        <taxon>Atherinomorphae</taxon>
        <taxon>Cyprinodontiformes</taxon>
        <taxon>Nothobranchiidae</taxon>
        <taxon>Nothobranchius</taxon>
    </lineage>
</organism>
<dbReference type="InterPro" id="IPR013783">
    <property type="entry name" value="Ig-like_fold"/>
</dbReference>
<evidence type="ECO:0000256" key="10">
    <source>
        <dbReference type="SAM" id="MobiDB-lite"/>
    </source>
</evidence>
<dbReference type="PROSITE" id="PS50835">
    <property type="entry name" value="IG_LIKE"/>
    <property type="match status" value="1"/>
</dbReference>
<keyword evidence="6" id="KW-1015">Disulfide bond</keyword>
<dbReference type="Gene3D" id="3.20.200.10">
    <property type="entry name" value="MHCK/EF2 kinase"/>
    <property type="match status" value="1"/>
</dbReference>
<dbReference type="GO" id="GO:0004674">
    <property type="term" value="F:protein serine/threonine kinase activity"/>
    <property type="evidence" value="ECO:0007669"/>
    <property type="project" value="UniProtKB-KW"/>
</dbReference>
<evidence type="ECO:0000313" key="13">
    <source>
        <dbReference type="EMBL" id="KAF7217280.1"/>
    </source>
</evidence>
<dbReference type="RefSeq" id="XP_070408473.1">
    <property type="nucleotide sequence ID" value="XM_070552372.1"/>
</dbReference>
<dbReference type="CTD" id="115701"/>
<dbReference type="GO" id="GO:0005524">
    <property type="term" value="F:ATP binding"/>
    <property type="evidence" value="ECO:0007669"/>
    <property type="project" value="InterPro"/>
</dbReference>
<evidence type="ECO:0000259" key="11">
    <source>
        <dbReference type="PROSITE" id="PS50835"/>
    </source>
</evidence>
<keyword evidence="4" id="KW-0808">Transferase</keyword>
<dbReference type="OMA" id="TETAHCL"/>
<comment type="caution">
    <text evidence="13">The sequence shown here is derived from an EMBL/GenBank/DDBJ whole genome shotgun (WGS) entry which is preliminary data.</text>
</comment>
<keyword evidence="3" id="KW-0723">Serine/threonine-protein kinase</keyword>
<dbReference type="InterPro" id="IPR036179">
    <property type="entry name" value="Ig-like_dom_sf"/>
</dbReference>
<accession>A0A9D2YAZ7</accession>
<evidence type="ECO:0000256" key="8">
    <source>
        <dbReference type="ARBA" id="ARBA00047899"/>
    </source>
</evidence>
<dbReference type="InterPro" id="IPR007110">
    <property type="entry name" value="Ig-like_dom"/>
</dbReference>
<feature type="compositionally biased region" description="Basic and acidic residues" evidence="10">
    <location>
        <begin position="169"/>
        <end position="212"/>
    </location>
</feature>
<dbReference type="PANTHER" id="PTHR47091">
    <property type="entry name" value="ALPHA-PROTEIN KINASE 2-RELATED"/>
    <property type="match status" value="1"/>
</dbReference>
<feature type="domain" description="Alpha-type protein kinase" evidence="12">
    <location>
        <begin position="503"/>
        <end position="735"/>
    </location>
</feature>
<dbReference type="GeneID" id="107374701"/>
<keyword evidence="5" id="KW-0418">Kinase</keyword>